<evidence type="ECO:0000256" key="4">
    <source>
        <dbReference type="ARBA" id="ARBA00022747"/>
    </source>
</evidence>
<dbReference type="EC" id="2.1.1.37" evidence="7"/>
<sequence length="463" mass="51572">MKERPVAIDFFAGAGGLSEGLHMAGWDVAVAVEKDPFAARSYELNQSMTRRRRTAVLVADIENIGRQELSQALMQSRGKALTEVDLIAGGPPCQGFSHIGSRALDDPRNRLFFHFVRMISIVRPKAFIAENVKGILSFAGRRIPAILEMIFDRLGYVIAYDVLNSIDFGVPQDRPRVIFFGIRKDLAGGMAETGIQVPAACMPEGLRREFAPGRIITVGEALSDLPPGRGIALEQRIWAVQEENGQNQNDDYCVQYQTAPQNSYQRVMRKRSCMVFDHHTKGMSEGRLNKVQMIPEGSTAASAGRQNAWRRLNRSSYSHTLQAHMGKDLKEFIHPSIHRWITVREAARLQSFRDDYRFSGAQSVQLRQIGNAVPPHLGWAIGRAIGEQLGVFEDEQIPLRGVKVKQKGLNLVNVAKELLHVLEYKQEAHADDEVIADVLEKIFNCMLAEASANEDTGMPTAKA</sequence>
<comment type="catalytic activity">
    <reaction evidence="7">
        <text>a 2'-deoxycytidine in DNA + S-adenosyl-L-methionine = a 5-methyl-2'-deoxycytidine in DNA + S-adenosyl-L-homocysteine + H(+)</text>
        <dbReference type="Rhea" id="RHEA:13681"/>
        <dbReference type="Rhea" id="RHEA-COMP:11369"/>
        <dbReference type="Rhea" id="RHEA-COMP:11370"/>
        <dbReference type="ChEBI" id="CHEBI:15378"/>
        <dbReference type="ChEBI" id="CHEBI:57856"/>
        <dbReference type="ChEBI" id="CHEBI:59789"/>
        <dbReference type="ChEBI" id="CHEBI:85452"/>
        <dbReference type="ChEBI" id="CHEBI:85454"/>
        <dbReference type="EC" id="2.1.1.37"/>
    </reaction>
</comment>
<dbReference type="InterPro" id="IPR001525">
    <property type="entry name" value="C5_MeTfrase"/>
</dbReference>
<dbReference type="SUPFAM" id="SSF53335">
    <property type="entry name" value="S-adenosyl-L-methionine-dependent methyltransferases"/>
    <property type="match status" value="1"/>
</dbReference>
<dbReference type="InterPro" id="IPR029063">
    <property type="entry name" value="SAM-dependent_MTases_sf"/>
</dbReference>
<dbReference type="PROSITE" id="PS51679">
    <property type="entry name" value="SAM_MT_C5"/>
    <property type="match status" value="1"/>
</dbReference>
<keyword evidence="9" id="KW-1185">Reference proteome</keyword>
<dbReference type="PROSITE" id="PS00095">
    <property type="entry name" value="C5_MTASE_2"/>
    <property type="match status" value="1"/>
</dbReference>
<dbReference type="GO" id="GO:0032259">
    <property type="term" value="P:methylation"/>
    <property type="evidence" value="ECO:0007669"/>
    <property type="project" value="UniProtKB-KW"/>
</dbReference>
<dbReference type="InterPro" id="IPR031303">
    <property type="entry name" value="C5_meth_CS"/>
</dbReference>
<reference evidence="8 9" key="1">
    <citation type="submission" date="2019-03" db="EMBL/GenBank/DDBJ databases">
        <title>Genomic Encyclopedia of Type Strains, Phase IV (KMG-IV): sequencing the most valuable type-strain genomes for metagenomic binning, comparative biology and taxonomic classification.</title>
        <authorList>
            <person name="Goeker M."/>
        </authorList>
    </citation>
    <scope>NUCLEOTIDE SEQUENCE [LARGE SCALE GENOMIC DNA]</scope>
    <source>
        <strain evidence="8 9">DSM 15969</strain>
    </source>
</reference>
<comment type="caution">
    <text evidence="8">The sequence shown here is derived from an EMBL/GenBank/DDBJ whole genome shotgun (WGS) entry which is preliminary data.</text>
</comment>
<keyword evidence="1 5" id="KW-0489">Methyltransferase</keyword>
<dbReference type="AlphaFoldDB" id="A0A4R1PKS7"/>
<evidence type="ECO:0000256" key="5">
    <source>
        <dbReference type="PROSITE-ProRule" id="PRU01016"/>
    </source>
</evidence>
<dbReference type="GO" id="GO:0044027">
    <property type="term" value="P:negative regulation of gene expression via chromosomal CpG island methylation"/>
    <property type="evidence" value="ECO:0007669"/>
    <property type="project" value="TreeGrafter"/>
</dbReference>
<proteinExistence type="inferred from homology"/>
<evidence type="ECO:0000313" key="9">
    <source>
        <dbReference type="Proteomes" id="UP000295063"/>
    </source>
</evidence>
<protein>
    <recommendedName>
        <fullName evidence="7">Cytosine-specific methyltransferase</fullName>
        <ecNumber evidence="7">2.1.1.37</ecNumber>
    </recommendedName>
</protein>
<dbReference type="NCBIfam" id="TIGR00675">
    <property type="entry name" value="dcm"/>
    <property type="match status" value="1"/>
</dbReference>
<feature type="active site" evidence="5">
    <location>
        <position position="93"/>
    </location>
</feature>
<comment type="similarity">
    <text evidence="5 6">Belongs to the class I-like SAM-binding methyltransferase superfamily. C5-methyltransferase family.</text>
</comment>
<dbReference type="InterPro" id="IPR050390">
    <property type="entry name" value="C5-Methyltransferase"/>
</dbReference>
<gene>
    <name evidence="8" type="ORF">EV210_1279</name>
</gene>
<keyword evidence="3 5" id="KW-0949">S-adenosyl-L-methionine</keyword>
<dbReference type="EMBL" id="SLUI01000027">
    <property type="protein sequence ID" value="TCL31757.1"/>
    <property type="molecule type" value="Genomic_DNA"/>
</dbReference>
<evidence type="ECO:0000256" key="6">
    <source>
        <dbReference type="RuleBase" id="RU000416"/>
    </source>
</evidence>
<evidence type="ECO:0000256" key="3">
    <source>
        <dbReference type="ARBA" id="ARBA00022691"/>
    </source>
</evidence>
<name>A0A4R1PKS7_9FIRM</name>
<dbReference type="RefSeq" id="WP_132083737.1">
    <property type="nucleotide sequence ID" value="NZ_SLUI01000027.1"/>
</dbReference>
<dbReference type="Proteomes" id="UP000295063">
    <property type="component" value="Unassembled WGS sequence"/>
</dbReference>
<dbReference type="GO" id="GO:0009307">
    <property type="term" value="P:DNA restriction-modification system"/>
    <property type="evidence" value="ECO:0007669"/>
    <property type="project" value="UniProtKB-KW"/>
</dbReference>
<dbReference type="GO" id="GO:0003886">
    <property type="term" value="F:DNA (cytosine-5-)-methyltransferase activity"/>
    <property type="evidence" value="ECO:0007669"/>
    <property type="project" value="UniProtKB-EC"/>
</dbReference>
<dbReference type="InterPro" id="IPR018117">
    <property type="entry name" value="C5_DNA_meth_AS"/>
</dbReference>
<dbReference type="PANTHER" id="PTHR10629">
    <property type="entry name" value="CYTOSINE-SPECIFIC METHYLTRANSFERASE"/>
    <property type="match status" value="1"/>
</dbReference>
<dbReference type="PANTHER" id="PTHR10629:SF52">
    <property type="entry name" value="DNA (CYTOSINE-5)-METHYLTRANSFERASE 1"/>
    <property type="match status" value="1"/>
</dbReference>
<dbReference type="OrthoDB" id="9813719at2"/>
<dbReference type="PROSITE" id="PS00094">
    <property type="entry name" value="C5_MTASE_1"/>
    <property type="match status" value="1"/>
</dbReference>
<evidence type="ECO:0000256" key="7">
    <source>
        <dbReference type="RuleBase" id="RU000417"/>
    </source>
</evidence>
<dbReference type="GO" id="GO:0003677">
    <property type="term" value="F:DNA binding"/>
    <property type="evidence" value="ECO:0007669"/>
    <property type="project" value="TreeGrafter"/>
</dbReference>
<accession>A0A4R1PKS7</accession>
<dbReference type="Pfam" id="PF00145">
    <property type="entry name" value="DNA_methylase"/>
    <property type="match status" value="1"/>
</dbReference>
<dbReference type="Gene3D" id="3.90.120.10">
    <property type="entry name" value="DNA Methylase, subunit A, domain 2"/>
    <property type="match status" value="1"/>
</dbReference>
<evidence type="ECO:0000313" key="8">
    <source>
        <dbReference type="EMBL" id="TCL31757.1"/>
    </source>
</evidence>
<evidence type="ECO:0000256" key="2">
    <source>
        <dbReference type="ARBA" id="ARBA00022679"/>
    </source>
</evidence>
<organism evidence="8 9">
    <name type="scientific">Anaerospora hongkongensis</name>
    <dbReference type="NCBI Taxonomy" id="244830"/>
    <lineage>
        <taxon>Bacteria</taxon>
        <taxon>Bacillati</taxon>
        <taxon>Bacillota</taxon>
        <taxon>Negativicutes</taxon>
        <taxon>Selenomonadales</taxon>
        <taxon>Sporomusaceae</taxon>
        <taxon>Anaerospora</taxon>
    </lineage>
</organism>
<keyword evidence="4" id="KW-0680">Restriction system</keyword>
<dbReference type="PRINTS" id="PR00105">
    <property type="entry name" value="C5METTRFRASE"/>
</dbReference>
<dbReference type="Gene3D" id="3.40.50.150">
    <property type="entry name" value="Vaccinia Virus protein VP39"/>
    <property type="match status" value="1"/>
</dbReference>
<keyword evidence="2 5" id="KW-0808">Transferase</keyword>
<evidence type="ECO:0000256" key="1">
    <source>
        <dbReference type="ARBA" id="ARBA00022603"/>
    </source>
</evidence>